<organism evidence="3">
    <name type="scientific">Borrelia turicatae (strain 91E135)</name>
    <dbReference type="NCBI Taxonomy" id="314724"/>
    <lineage>
        <taxon>Bacteria</taxon>
        <taxon>Pseudomonadati</taxon>
        <taxon>Spirochaetota</taxon>
        <taxon>Spirochaetia</taxon>
        <taxon>Spirochaetales</taxon>
        <taxon>Borreliaceae</taxon>
        <taxon>Borrelia</taxon>
    </lineage>
</organism>
<keyword evidence="1" id="KW-0175">Coiled coil</keyword>
<reference evidence="3" key="2">
    <citation type="journal article" date="2013" name="J. Bacteriol.">
        <title>Large linear plasmids of Borrelia species that cause relapsing fever.</title>
        <authorList>
            <person name="Miller S.C."/>
            <person name="Porcella S.F."/>
            <person name="Raffel S.J."/>
            <person name="Schwan T.G."/>
            <person name="Barbour A.G."/>
        </authorList>
    </citation>
    <scope>NUCLEOTIDE SEQUENCE</scope>
    <source>
        <strain evidence="3">91E135</strain>
        <plasmid evidence="3">lp150</plasmid>
    </source>
</reference>
<reference evidence="3" key="3">
    <citation type="submission" date="2015-06" db="EMBL/GenBank/DDBJ databases">
        <authorList>
            <person name="Hoefler B.C."/>
            <person name="Straight P.D."/>
        </authorList>
    </citation>
    <scope>NUCLEOTIDE SEQUENCE</scope>
    <source>
        <strain evidence="3">91E135</strain>
        <plasmid evidence="3">lp150</plasmid>
    </source>
</reference>
<dbReference type="AlphaFoldDB" id="T1ECH0"/>
<feature type="region of interest" description="Disordered" evidence="2">
    <location>
        <begin position="141"/>
        <end position="161"/>
    </location>
</feature>
<proteinExistence type="predicted"/>
<protein>
    <submittedName>
        <fullName evidence="3">Fibronectin binding protein</fullName>
    </submittedName>
</protein>
<feature type="coiled-coil region" evidence="1">
    <location>
        <begin position="269"/>
        <end position="296"/>
    </location>
</feature>
<geneLocation type="plasmid" evidence="3">
    <name>lp150</name>
</geneLocation>
<evidence type="ECO:0000256" key="1">
    <source>
        <dbReference type="SAM" id="Coils"/>
    </source>
</evidence>
<accession>T1ECH0</accession>
<reference evidence="3" key="1">
    <citation type="submission" date="2012-01" db="EMBL/GenBank/DDBJ databases">
        <authorList>
            <person name="Campeau S.A."/>
            <person name="Porcella S.F."/>
            <person name="Schwan T.G."/>
            <person name="Barbour A.G."/>
        </authorList>
    </citation>
    <scope>NUCLEOTIDE SEQUENCE</scope>
    <source>
        <strain evidence="3">91E135</strain>
        <plasmid evidence="3">lp150</plasmid>
    </source>
</reference>
<evidence type="ECO:0000256" key="2">
    <source>
        <dbReference type="SAM" id="MobiDB-lite"/>
    </source>
</evidence>
<gene>
    <name evidence="3" type="ORF">BTA001</name>
</gene>
<sequence length="379" mass="42337">MLYTYCSKEVTMQLKKQCLFALILISFISCDLLFDKDMQEKSAGLLDKVHSILDARNQAISNTSDKPSKLIKRSLKKIRTKRKQGTERGKVNTQELPLDNGPIAGVYAPSVNDVLVSDYMTQEILPEEERENLPVVIVSGSDSTSLNNQEKESKPELTIPTVSLSGTTGNLSDLSSGGYSGNYEYTYYSIPTTISGSASSIIEEEDSPQYEYYDQLEEAEKTVDSALKLIQKIKGDRDQVELQSTIRMDSRYSSEKKTVSLAKMEQFTKEKLAQILKELLKEVDDTRTAIDNAVENSYEPVPHTSVSYTTYADQNLYLAQGKLYDLIQAVEKVSSTYDAYAKSTGIGRGSDFSQVETILKEVKELLGKAKNEISLTFKN</sequence>
<keyword evidence="3" id="KW-0614">Plasmid</keyword>
<dbReference type="CDD" id="cd22788">
    <property type="entry name" value="BBK32_C"/>
    <property type="match status" value="1"/>
</dbReference>
<dbReference type="EMBL" id="HM008710">
    <property type="protein sequence ID" value="ADN26425.3"/>
    <property type="molecule type" value="Genomic_DNA"/>
</dbReference>
<evidence type="ECO:0000313" key="3">
    <source>
        <dbReference type="EMBL" id="ADN26425.3"/>
    </source>
</evidence>
<name>T1ECH0_BORT9</name>